<dbReference type="InterPro" id="IPR056880">
    <property type="entry name" value="OB_MEIOB_N"/>
</dbReference>
<sequence>MHRHQKKPYSRPTPTQGQALGGKGAMNNFKPYQASGNRERRAPVQPYSNYAPNSPQTLQPGSYQPYSQQEQHRPAMATYSAQAMRTFAPEQQFTAAAGTPDAALVPIRSLQPERAFVCVSGRTVRAPEIKAFPNKWNSSKQTWLMSFIIKDDSDTIDVKFWHKTQEHLSRYTHITVVHIITDEVKMNTKPYGCNKSSYIPSTSSMFHLSLSEGKVGHRIEVGNEHENDTMFKVALGANLGGVIQCVSIKQVFNSLSSIGSQRFNLVVCIKKLVSSGVINSKNGPLVKTCFTVFDIQGQEASLTMWGEIMGEISHHWIPQTTTLIISGAQASMYLNKPQITIGYQSHIQVDPVCKNVEWLKHFASQNMTAQDAVVDVEDGVRIDHIQTSYHIVDIPKLIDSMGPLEVNYGYTFAILCELDIDTTASDLLTAKCPMCNSAINSFTIDLCPTCNIAPTGDNMWHFNFARYMSFMDDTAELRHPSISSEVVENFLGFKPDQFSSLTLVERAQLKKRFYLERYKIHFKISWSENKKKHIVQIIAMSQALLSEISQFNKKGKHL</sequence>
<organism evidence="3 4">
    <name type="scientific">Linnemannia exigua</name>
    <dbReference type="NCBI Taxonomy" id="604196"/>
    <lineage>
        <taxon>Eukaryota</taxon>
        <taxon>Fungi</taxon>
        <taxon>Fungi incertae sedis</taxon>
        <taxon>Mucoromycota</taxon>
        <taxon>Mortierellomycotina</taxon>
        <taxon>Mortierellomycetes</taxon>
        <taxon>Mortierellales</taxon>
        <taxon>Mortierellaceae</taxon>
        <taxon>Linnemannia</taxon>
    </lineage>
</organism>
<keyword evidence="4" id="KW-1185">Reference proteome</keyword>
<dbReference type="SUPFAM" id="SSF50249">
    <property type="entry name" value="Nucleic acid-binding proteins"/>
    <property type="match status" value="2"/>
</dbReference>
<gene>
    <name evidence="3" type="ORF">BGZ95_003431</name>
</gene>
<dbReference type="Proteomes" id="UP001194580">
    <property type="component" value="Unassembled WGS sequence"/>
</dbReference>
<feature type="compositionally biased region" description="Polar residues" evidence="1">
    <location>
        <begin position="46"/>
        <end position="67"/>
    </location>
</feature>
<evidence type="ECO:0000259" key="2">
    <source>
        <dbReference type="Pfam" id="PF24903"/>
    </source>
</evidence>
<dbReference type="EMBL" id="JAAAIL010001787">
    <property type="protein sequence ID" value="KAG0265062.1"/>
    <property type="molecule type" value="Genomic_DNA"/>
</dbReference>
<evidence type="ECO:0000256" key="1">
    <source>
        <dbReference type="SAM" id="MobiDB-lite"/>
    </source>
</evidence>
<feature type="region of interest" description="Disordered" evidence="1">
    <location>
        <begin position="1"/>
        <end position="67"/>
    </location>
</feature>
<proteinExistence type="predicted"/>
<evidence type="ECO:0000313" key="4">
    <source>
        <dbReference type="Proteomes" id="UP001194580"/>
    </source>
</evidence>
<accession>A0AAD4H2E0</accession>
<comment type="caution">
    <text evidence="3">The sequence shown here is derived from an EMBL/GenBank/DDBJ whole genome shotgun (WGS) entry which is preliminary data.</text>
</comment>
<dbReference type="Pfam" id="PF24903">
    <property type="entry name" value="OB_MEIOB_N"/>
    <property type="match status" value="1"/>
</dbReference>
<dbReference type="InterPro" id="IPR012340">
    <property type="entry name" value="NA-bd_OB-fold"/>
</dbReference>
<feature type="domain" description="MEIOB-like N-terminal" evidence="2">
    <location>
        <begin position="104"/>
        <end position="219"/>
    </location>
</feature>
<name>A0AAD4H2E0_9FUNG</name>
<dbReference type="AlphaFoldDB" id="A0AAD4H2E0"/>
<protein>
    <recommendedName>
        <fullName evidence="2">MEIOB-like N-terminal domain-containing protein</fullName>
    </recommendedName>
</protein>
<reference evidence="3" key="1">
    <citation type="journal article" date="2020" name="Fungal Divers.">
        <title>Resolving the Mortierellaceae phylogeny through synthesis of multi-gene phylogenetics and phylogenomics.</title>
        <authorList>
            <person name="Vandepol N."/>
            <person name="Liber J."/>
            <person name="Desiro A."/>
            <person name="Na H."/>
            <person name="Kennedy M."/>
            <person name="Barry K."/>
            <person name="Grigoriev I.V."/>
            <person name="Miller A.N."/>
            <person name="O'Donnell K."/>
            <person name="Stajich J.E."/>
            <person name="Bonito G."/>
        </authorList>
    </citation>
    <scope>NUCLEOTIDE SEQUENCE</scope>
    <source>
        <strain evidence="3">NRRL 28262</strain>
    </source>
</reference>
<evidence type="ECO:0000313" key="3">
    <source>
        <dbReference type="EMBL" id="KAG0265062.1"/>
    </source>
</evidence>
<dbReference type="Gene3D" id="2.40.50.140">
    <property type="entry name" value="Nucleic acid-binding proteins"/>
    <property type="match status" value="2"/>
</dbReference>